<comment type="caution">
    <text evidence="1">The sequence shown here is derived from an EMBL/GenBank/DDBJ whole genome shotgun (WGS) entry which is preliminary data.</text>
</comment>
<dbReference type="Proteomes" id="UP000789396">
    <property type="component" value="Unassembled WGS sequence"/>
</dbReference>
<dbReference type="InterPro" id="IPR013761">
    <property type="entry name" value="SAM/pointed_sf"/>
</dbReference>
<dbReference type="Gene3D" id="1.10.150.50">
    <property type="entry name" value="Transcription Factor, Ets-1"/>
    <property type="match status" value="1"/>
</dbReference>
<protein>
    <submittedName>
        <fullName evidence="1">19191_t:CDS:1</fullName>
    </submittedName>
</protein>
<dbReference type="AlphaFoldDB" id="A0A9N9E819"/>
<sequence>MQNLTHYFKGKKWQDIIKISDEDLEKLGITDHITRSTLGAHLWVIQVDH</sequence>
<evidence type="ECO:0000313" key="2">
    <source>
        <dbReference type="Proteomes" id="UP000789396"/>
    </source>
</evidence>
<name>A0A9N9E819_9GLOM</name>
<evidence type="ECO:0000313" key="1">
    <source>
        <dbReference type="EMBL" id="CAG8661924.1"/>
    </source>
</evidence>
<organism evidence="1 2">
    <name type="scientific">Racocetra fulgida</name>
    <dbReference type="NCBI Taxonomy" id="60492"/>
    <lineage>
        <taxon>Eukaryota</taxon>
        <taxon>Fungi</taxon>
        <taxon>Fungi incertae sedis</taxon>
        <taxon>Mucoromycota</taxon>
        <taxon>Glomeromycotina</taxon>
        <taxon>Glomeromycetes</taxon>
        <taxon>Diversisporales</taxon>
        <taxon>Gigasporaceae</taxon>
        <taxon>Racocetra</taxon>
    </lineage>
</organism>
<reference evidence="1" key="1">
    <citation type="submission" date="2021-06" db="EMBL/GenBank/DDBJ databases">
        <authorList>
            <person name="Kallberg Y."/>
            <person name="Tangrot J."/>
            <person name="Rosling A."/>
        </authorList>
    </citation>
    <scope>NUCLEOTIDE SEQUENCE</scope>
    <source>
        <strain evidence="1">IN212</strain>
    </source>
</reference>
<proteinExistence type="predicted"/>
<feature type="non-terminal residue" evidence="1">
    <location>
        <position position="49"/>
    </location>
</feature>
<dbReference type="EMBL" id="CAJVPZ010014938">
    <property type="protein sequence ID" value="CAG8661924.1"/>
    <property type="molecule type" value="Genomic_DNA"/>
</dbReference>
<dbReference type="OrthoDB" id="2155283at2759"/>
<keyword evidence="2" id="KW-1185">Reference proteome</keyword>
<gene>
    <name evidence="1" type="ORF">RFULGI_LOCUS8884</name>
</gene>
<accession>A0A9N9E819</accession>